<sequence length="104" mass="11893">MNRWPYCTTAWRKLRSAKLDQQPMCVICERRGKTVLANTVDHIKPISQGGKPFPPLEELQSLCASCHSEKTHMHDKTRGNALGRRFKGCDETGQPIDPSDGWWR</sequence>
<protein>
    <submittedName>
        <fullName evidence="3">HNH endonuclease signature motif containing protein</fullName>
        <ecNumber evidence="3">3.1.-.-</ecNumber>
    </submittedName>
</protein>
<evidence type="ECO:0000256" key="1">
    <source>
        <dbReference type="SAM" id="MobiDB-lite"/>
    </source>
</evidence>
<dbReference type="Gene3D" id="1.10.30.50">
    <property type="match status" value="1"/>
</dbReference>
<dbReference type="InterPro" id="IPR003615">
    <property type="entry name" value="HNH_nuc"/>
</dbReference>
<dbReference type="SMART" id="SM00507">
    <property type="entry name" value="HNHc"/>
    <property type="match status" value="1"/>
</dbReference>
<evidence type="ECO:0000313" key="3">
    <source>
        <dbReference type="EMBL" id="MDK3075444.1"/>
    </source>
</evidence>
<dbReference type="GO" id="GO:0016787">
    <property type="term" value="F:hydrolase activity"/>
    <property type="evidence" value="ECO:0007669"/>
    <property type="project" value="UniProtKB-KW"/>
</dbReference>
<dbReference type="CDD" id="cd00085">
    <property type="entry name" value="HNHc"/>
    <property type="match status" value="1"/>
</dbReference>
<dbReference type="EC" id="3.1.-.-" evidence="3"/>
<accession>A0ABT7FJX9</accession>
<gene>
    <name evidence="3" type="ORF">QO034_20420</name>
</gene>
<keyword evidence="3" id="KW-0255">Endonuclease</keyword>
<comment type="caution">
    <text evidence="3">The sequence shown here is derived from an EMBL/GenBank/DDBJ whole genome shotgun (WGS) entry which is preliminary data.</text>
</comment>
<feature type="domain" description="HNH nuclease" evidence="2">
    <location>
        <begin position="13"/>
        <end position="68"/>
    </location>
</feature>
<dbReference type="RefSeq" id="WP_284487371.1">
    <property type="nucleotide sequence ID" value="NZ_JASNJE010000038.1"/>
</dbReference>
<name>A0ABT7FJX9_9RHOB</name>
<feature type="region of interest" description="Disordered" evidence="1">
    <location>
        <begin position="74"/>
        <end position="104"/>
    </location>
</feature>
<evidence type="ECO:0000259" key="2">
    <source>
        <dbReference type="SMART" id="SM00507"/>
    </source>
</evidence>
<dbReference type="Proteomes" id="UP001227126">
    <property type="component" value="Unassembled WGS sequence"/>
</dbReference>
<evidence type="ECO:0000313" key="4">
    <source>
        <dbReference type="Proteomes" id="UP001227126"/>
    </source>
</evidence>
<keyword evidence="3" id="KW-0378">Hydrolase</keyword>
<dbReference type="GO" id="GO:0004519">
    <property type="term" value="F:endonuclease activity"/>
    <property type="evidence" value="ECO:0007669"/>
    <property type="project" value="UniProtKB-KW"/>
</dbReference>
<dbReference type="EMBL" id="JASNJE010000038">
    <property type="protein sequence ID" value="MDK3075444.1"/>
    <property type="molecule type" value="Genomic_DNA"/>
</dbReference>
<reference evidence="3 4" key="1">
    <citation type="submission" date="2023-05" db="EMBL/GenBank/DDBJ databases">
        <title>Sedimentitalea sp. nov. JM2-8.</title>
        <authorList>
            <person name="Huang J."/>
        </authorList>
    </citation>
    <scope>NUCLEOTIDE SEQUENCE [LARGE SCALE GENOMIC DNA]</scope>
    <source>
        <strain evidence="3 4">JM2-8</strain>
    </source>
</reference>
<organism evidence="3 4">
    <name type="scientific">Sedimentitalea xiamensis</name>
    <dbReference type="NCBI Taxonomy" id="3050037"/>
    <lineage>
        <taxon>Bacteria</taxon>
        <taxon>Pseudomonadati</taxon>
        <taxon>Pseudomonadota</taxon>
        <taxon>Alphaproteobacteria</taxon>
        <taxon>Rhodobacterales</taxon>
        <taxon>Paracoccaceae</taxon>
        <taxon>Sedimentitalea</taxon>
    </lineage>
</organism>
<keyword evidence="4" id="KW-1185">Reference proteome</keyword>
<dbReference type="Pfam" id="PF01844">
    <property type="entry name" value="HNH"/>
    <property type="match status" value="1"/>
</dbReference>
<keyword evidence="3" id="KW-0540">Nuclease</keyword>
<dbReference type="InterPro" id="IPR002711">
    <property type="entry name" value="HNH"/>
</dbReference>
<proteinExistence type="predicted"/>